<keyword evidence="5" id="KW-1185">Reference proteome</keyword>
<feature type="domain" description="GIY-YIG" evidence="3">
    <location>
        <begin position="1"/>
        <end position="76"/>
    </location>
</feature>
<dbReference type="InterPro" id="IPR000305">
    <property type="entry name" value="GIY-YIG_endonuc"/>
</dbReference>
<proteinExistence type="inferred from homology"/>
<dbReference type="PANTHER" id="PTHR34477">
    <property type="entry name" value="UPF0213 PROTEIN YHBQ"/>
    <property type="match status" value="1"/>
</dbReference>
<dbReference type="AlphaFoldDB" id="A0A934UKR6"/>
<dbReference type="PROSITE" id="PS50164">
    <property type="entry name" value="GIY_YIG"/>
    <property type="match status" value="1"/>
</dbReference>
<dbReference type="PANTHER" id="PTHR34477:SF1">
    <property type="entry name" value="UPF0213 PROTEIN YHBQ"/>
    <property type="match status" value="1"/>
</dbReference>
<gene>
    <name evidence="4" type="ORF">I5M07_12890</name>
</gene>
<evidence type="ECO:0000256" key="1">
    <source>
        <dbReference type="ARBA" id="ARBA00007435"/>
    </source>
</evidence>
<dbReference type="Pfam" id="PF01541">
    <property type="entry name" value="GIY-YIG"/>
    <property type="match status" value="1"/>
</dbReference>
<protein>
    <submittedName>
        <fullName evidence="4">GIY-YIG nuclease family protein</fullName>
    </submittedName>
</protein>
<evidence type="ECO:0000259" key="3">
    <source>
        <dbReference type="PROSITE" id="PS50164"/>
    </source>
</evidence>
<comment type="caution">
    <text evidence="4">The sequence shown here is derived from an EMBL/GenBank/DDBJ whole genome shotgun (WGS) entry which is preliminary data.</text>
</comment>
<dbReference type="CDD" id="cd10456">
    <property type="entry name" value="GIY-YIG_UPF0213"/>
    <property type="match status" value="1"/>
</dbReference>
<accession>A0A934UKR6</accession>
<dbReference type="Proteomes" id="UP000609172">
    <property type="component" value="Unassembled WGS sequence"/>
</dbReference>
<dbReference type="Gene3D" id="3.40.1440.10">
    <property type="entry name" value="GIY-YIG endonuclease"/>
    <property type="match status" value="1"/>
</dbReference>
<reference evidence="4" key="1">
    <citation type="submission" date="2020-12" db="EMBL/GenBank/DDBJ databases">
        <title>Bacterial novel species Flavobacterium sp. SE-1-e isolated from soil.</title>
        <authorList>
            <person name="Jung H.-Y."/>
        </authorList>
    </citation>
    <scope>NUCLEOTIDE SEQUENCE</scope>
    <source>
        <strain evidence="4">SE-1-e</strain>
    </source>
</reference>
<dbReference type="InterPro" id="IPR035901">
    <property type="entry name" value="GIY-YIG_endonuc_sf"/>
</dbReference>
<dbReference type="InterPro" id="IPR050190">
    <property type="entry name" value="UPF0213_domain"/>
</dbReference>
<evidence type="ECO:0000256" key="2">
    <source>
        <dbReference type="SAM" id="MobiDB-lite"/>
    </source>
</evidence>
<dbReference type="RefSeq" id="WP_200106858.1">
    <property type="nucleotide sequence ID" value="NZ_JAEHFV010000006.1"/>
</dbReference>
<dbReference type="SUPFAM" id="SSF82771">
    <property type="entry name" value="GIY-YIG endonuclease"/>
    <property type="match status" value="1"/>
</dbReference>
<comment type="similarity">
    <text evidence="1">Belongs to the UPF0213 family.</text>
</comment>
<sequence>MKGYLYILECSNGTYYTGSTNDLEIRIQQHQAGEGANHTKKYLPVKLVYYEEYQRIDEAFYREKQVQGWSRKKKEALIENRPIDLPLLSRNYTQYVASTSSTTGFQPEGSDPEPVEGSKL</sequence>
<organism evidence="4 5">
    <name type="scientific">Flavobacterium agrisoli</name>
    <dbReference type="NCBI Taxonomy" id="2793066"/>
    <lineage>
        <taxon>Bacteria</taxon>
        <taxon>Pseudomonadati</taxon>
        <taxon>Bacteroidota</taxon>
        <taxon>Flavobacteriia</taxon>
        <taxon>Flavobacteriales</taxon>
        <taxon>Flavobacteriaceae</taxon>
        <taxon>Flavobacterium</taxon>
    </lineage>
</organism>
<dbReference type="SMART" id="SM00465">
    <property type="entry name" value="GIYc"/>
    <property type="match status" value="1"/>
</dbReference>
<evidence type="ECO:0000313" key="4">
    <source>
        <dbReference type="EMBL" id="MBK0370725.1"/>
    </source>
</evidence>
<name>A0A934UKR6_9FLAO</name>
<feature type="region of interest" description="Disordered" evidence="2">
    <location>
        <begin position="99"/>
        <end position="120"/>
    </location>
</feature>
<evidence type="ECO:0000313" key="5">
    <source>
        <dbReference type="Proteomes" id="UP000609172"/>
    </source>
</evidence>
<dbReference type="EMBL" id="JAEHFV010000006">
    <property type="protein sequence ID" value="MBK0370725.1"/>
    <property type="molecule type" value="Genomic_DNA"/>
</dbReference>